<organism evidence="2 3">
    <name type="scientific">Cyanidioschyzon merolae (strain NIES-3377 / 10D)</name>
    <name type="common">Unicellular red alga</name>
    <dbReference type="NCBI Taxonomy" id="280699"/>
    <lineage>
        <taxon>Eukaryota</taxon>
        <taxon>Rhodophyta</taxon>
        <taxon>Bangiophyceae</taxon>
        <taxon>Cyanidiales</taxon>
        <taxon>Cyanidiaceae</taxon>
        <taxon>Cyanidioschyzon</taxon>
    </lineage>
</organism>
<keyword evidence="3" id="KW-1185">Reference proteome</keyword>
<accession>M1V884</accession>
<dbReference type="GeneID" id="16994030"/>
<evidence type="ECO:0000313" key="2">
    <source>
        <dbReference type="EMBL" id="BAM80399.1"/>
    </source>
</evidence>
<dbReference type="Proteomes" id="UP000007014">
    <property type="component" value="Chromosome 10"/>
</dbReference>
<reference evidence="2 3" key="2">
    <citation type="journal article" date="2007" name="BMC Biol.">
        <title>A 100%-complete sequence reveals unusually simple genomic features in the hot-spring red alga Cyanidioschyzon merolae.</title>
        <authorList>
            <person name="Nozaki H."/>
            <person name="Takano H."/>
            <person name="Misumi O."/>
            <person name="Terasawa K."/>
            <person name="Matsuzaki M."/>
            <person name="Maruyama S."/>
            <person name="Nishida K."/>
            <person name="Yagisawa F."/>
            <person name="Yoshida Y."/>
            <person name="Fujiwara T."/>
            <person name="Takio S."/>
            <person name="Tamura K."/>
            <person name="Chung S.J."/>
            <person name="Nakamura S."/>
            <person name="Kuroiwa H."/>
            <person name="Tanaka K."/>
            <person name="Sato N."/>
            <person name="Kuroiwa T."/>
        </authorList>
    </citation>
    <scope>NUCLEOTIDE SEQUENCE [LARGE SCALE GENOMIC DNA]</scope>
    <source>
        <strain evidence="2 3">10D</strain>
    </source>
</reference>
<reference evidence="2 3" key="1">
    <citation type="journal article" date="2004" name="Nature">
        <title>Genome sequence of the ultrasmall unicellular red alga Cyanidioschyzon merolae 10D.</title>
        <authorList>
            <person name="Matsuzaki M."/>
            <person name="Misumi O."/>
            <person name="Shin-i T."/>
            <person name="Maruyama S."/>
            <person name="Takahara M."/>
            <person name="Miyagishima S."/>
            <person name="Mori T."/>
            <person name="Nishida K."/>
            <person name="Yagisawa F."/>
            <person name="Nishida K."/>
            <person name="Yoshida Y."/>
            <person name="Nishimura Y."/>
            <person name="Nakao S."/>
            <person name="Kobayashi T."/>
            <person name="Momoyama Y."/>
            <person name="Higashiyama T."/>
            <person name="Minoda A."/>
            <person name="Sano M."/>
            <person name="Nomoto H."/>
            <person name="Oishi K."/>
            <person name="Hayashi H."/>
            <person name="Ohta F."/>
            <person name="Nishizaka S."/>
            <person name="Haga S."/>
            <person name="Miura S."/>
            <person name="Morishita T."/>
            <person name="Kabeya Y."/>
            <person name="Terasawa K."/>
            <person name="Suzuki Y."/>
            <person name="Ishii Y."/>
            <person name="Asakawa S."/>
            <person name="Takano H."/>
            <person name="Ohta N."/>
            <person name="Kuroiwa H."/>
            <person name="Tanaka K."/>
            <person name="Shimizu N."/>
            <person name="Sugano S."/>
            <person name="Sato N."/>
            <person name="Nozaki H."/>
            <person name="Ogasawara N."/>
            <person name="Kohara Y."/>
            <person name="Kuroiwa T."/>
        </authorList>
    </citation>
    <scope>NUCLEOTIDE SEQUENCE [LARGE SCALE GENOMIC DNA]</scope>
    <source>
        <strain evidence="2 3">10D</strain>
    </source>
</reference>
<protein>
    <submittedName>
        <fullName evidence="2">Uncharacterized protein</fullName>
    </submittedName>
</protein>
<gene>
    <name evidence="2" type="ORF">CYME_CMJ309C</name>
</gene>
<evidence type="ECO:0000256" key="1">
    <source>
        <dbReference type="SAM" id="SignalP"/>
    </source>
</evidence>
<keyword evidence="1" id="KW-0732">Signal</keyword>
<evidence type="ECO:0000313" key="3">
    <source>
        <dbReference type="Proteomes" id="UP000007014"/>
    </source>
</evidence>
<dbReference type="AlphaFoldDB" id="M1V884"/>
<proteinExistence type="predicted"/>
<dbReference type="KEGG" id="cme:CYME_CMJ309C"/>
<feature type="chain" id="PRO_5004018777" evidence="1">
    <location>
        <begin position="28"/>
        <end position="253"/>
    </location>
</feature>
<dbReference type="EMBL" id="AP006492">
    <property type="protein sequence ID" value="BAM80399.1"/>
    <property type="molecule type" value="Genomic_DNA"/>
</dbReference>
<sequence length="253" mass="28768">MRPNMQRLWNIFALGLVLFLLARLSQTLLITTVRDGEAEAIKRSAARHELWDDCSPFRRIEGSWARRWRSVVFHRETCARFRVTDRELVSVDGESDSCGISGVCVSPSTELERWSQLPGKRVAGHGEVLRFSNVPTHWKRMDCVHGSLKGNSIPVNVENGKYCILPDGQGFNVLSPAAEIERSESPAETAADELGSHEGTYSCQPARQVVEPCSPERRRLVKEASGVSKTLGSCFSTWRSWRSWWSWQFRYPW</sequence>
<feature type="signal peptide" evidence="1">
    <location>
        <begin position="1"/>
        <end position="27"/>
    </location>
</feature>
<name>M1V884_CYAM1</name>
<dbReference type="RefSeq" id="XP_005535006.1">
    <property type="nucleotide sequence ID" value="XM_005534949.1"/>
</dbReference>